<organism evidence="3 4">
    <name type="scientific">Colletotrichum chlorophyti</name>
    <dbReference type="NCBI Taxonomy" id="708187"/>
    <lineage>
        <taxon>Eukaryota</taxon>
        <taxon>Fungi</taxon>
        <taxon>Dikarya</taxon>
        <taxon>Ascomycota</taxon>
        <taxon>Pezizomycotina</taxon>
        <taxon>Sordariomycetes</taxon>
        <taxon>Hypocreomycetidae</taxon>
        <taxon>Glomerellales</taxon>
        <taxon>Glomerellaceae</taxon>
        <taxon>Colletotrichum</taxon>
    </lineage>
</organism>
<dbReference type="Proteomes" id="UP000186583">
    <property type="component" value="Unassembled WGS sequence"/>
</dbReference>
<evidence type="ECO:0000313" key="4">
    <source>
        <dbReference type="Proteomes" id="UP000186583"/>
    </source>
</evidence>
<gene>
    <name evidence="3" type="ORF">CCHL11_08529</name>
</gene>
<dbReference type="PANTHER" id="PTHR43591:SF31">
    <property type="entry name" value="LAEA-LIKE, PUTATIVE (AFU_ORTHOLOGUE AFUA_8G01930)-RELATED"/>
    <property type="match status" value="1"/>
</dbReference>
<protein>
    <submittedName>
        <fullName evidence="3">Trans-aconitate 2-methyltransferase 11</fullName>
    </submittedName>
</protein>
<accession>A0A1Q8RQC1</accession>
<comment type="similarity">
    <text evidence="1">Belongs to the methyltransferase superfamily. LaeA methyltransferase family.</text>
</comment>
<dbReference type="Gene3D" id="3.40.50.150">
    <property type="entry name" value="Vaccinia Virus protein VP39"/>
    <property type="match status" value="1"/>
</dbReference>
<evidence type="ECO:0000256" key="1">
    <source>
        <dbReference type="ARBA" id="ARBA00038158"/>
    </source>
</evidence>
<keyword evidence="3" id="KW-0489">Methyltransferase</keyword>
<dbReference type="GO" id="GO:0008168">
    <property type="term" value="F:methyltransferase activity"/>
    <property type="evidence" value="ECO:0007669"/>
    <property type="project" value="UniProtKB-KW"/>
</dbReference>
<dbReference type="PANTHER" id="PTHR43591">
    <property type="entry name" value="METHYLTRANSFERASE"/>
    <property type="match status" value="1"/>
</dbReference>
<comment type="caution">
    <text evidence="3">The sequence shown here is derived from an EMBL/GenBank/DDBJ whole genome shotgun (WGS) entry which is preliminary data.</text>
</comment>
<reference evidence="3 4" key="1">
    <citation type="submission" date="2016-11" db="EMBL/GenBank/DDBJ databases">
        <title>Draft Genome Assembly of Colletotrichum chlorophyti a pathogen of herbaceous plants.</title>
        <authorList>
            <person name="Gan P."/>
            <person name="Narusaka M."/>
            <person name="Tsushima A."/>
            <person name="Narusaka Y."/>
            <person name="Takano Y."/>
            <person name="Shirasu K."/>
        </authorList>
    </citation>
    <scope>NUCLEOTIDE SEQUENCE [LARGE SCALE GENOMIC DNA]</scope>
    <source>
        <strain evidence="3 4">NTL11</strain>
    </source>
</reference>
<keyword evidence="4" id="KW-1185">Reference proteome</keyword>
<dbReference type="EMBL" id="MPGH01000117">
    <property type="protein sequence ID" value="OLN86537.1"/>
    <property type="molecule type" value="Genomic_DNA"/>
</dbReference>
<proteinExistence type="inferred from homology"/>
<keyword evidence="3" id="KW-0808">Transferase</keyword>
<feature type="region of interest" description="Disordered" evidence="2">
    <location>
        <begin position="1"/>
        <end position="34"/>
    </location>
</feature>
<dbReference type="GO" id="GO:0032259">
    <property type="term" value="P:methylation"/>
    <property type="evidence" value="ECO:0007669"/>
    <property type="project" value="UniProtKB-KW"/>
</dbReference>
<dbReference type="InterPro" id="IPR029063">
    <property type="entry name" value="SAM-dependent_MTases_sf"/>
</dbReference>
<feature type="compositionally biased region" description="Polar residues" evidence="2">
    <location>
        <begin position="1"/>
        <end position="11"/>
    </location>
</feature>
<dbReference type="CDD" id="cd02440">
    <property type="entry name" value="AdoMet_MTases"/>
    <property type="match status" value="1"/>
</dbReference>
<dbReference type="OrthoDB" id="2013972at2759"/>
<dbReference type="AlphaFoldDB" id="A0A1Q8RQC1"/>
<dbReference type="SUPFAM" id="SSF53335">
    <property type="entry name" value="S-adenosyl-L-methionine-dependent methyltransferases"/>
    <property type="match status" value="1"/>
</dbReference>
<evidence type="ECO:0000256" key="2">
    <source>
        <dbReference type="SAM" id="MobiDB-lite"/>
    </source>
</evidence>
<name>A0A1Q8RQC1_9PEZI</name>
<evidence type="ECO:0000313" key="3">
    <source>
        <dbReference type="EMBL" id="OLN86537.1"/>
    </source>
</evidence>
<sequence>MASDQQVQEATHQQRDQPPVQPEAPAVADTVEADDDDASIILDYRRENGRRYHRLSNGKYVWPNDEQEQERLDIVNHLWMLTLDGAFCLCPKNKHARRVLDLGTGTGAWALDYADEHPKSRVIGVDLSPIQPSYVPPNCSFEIDDLEKDWTWTEPFDFILARNMILSFSDWDRAMEQAYEHLEPGGYFEIQDSHWPITCDDDTLRGTPLERWTHMMADAANRTGRPLDKTAHLSEKMTAAGFVNVTKTRIRFPASPWPKDEKLRELGYWTQASVLPGIEGMSLALFTRVLDWSAAETIVFCAQVREKVKDTKIHAYWNGHVIHSRKPLNAEQVGHT</sequence>
<dbReference type="STRING" id="708187.A0A1Q8RQC1"/>
<dbReference type="Pfam" id="PF13489">
    <property type="entry name" value="Methyltransf_23"/>
    <property type="match status" value="1"/>
</dbReference>